<dbReference type="PROSITE" id="PS51257">
    <property type="entry name" value="PROKAR_LIPOPROTEIN"/>
    <property type="match status" value="1"/>
</dbReference>
<gene>
    <name evidence="1" type="ORF">JF290_01665</name>
</gene>
<evidence type="ECO:0000313" key="1">
    <source>
        <dbReference type="EMBL" id="MBJ6370220.1"/>
    </source>
</evidence>
<dbReference type="EMBL" id="JAELVR010000001">
    <property type="protein sequence ID" value="MBJ6370220.1"/>
    <property type="molecule type" value="Genomic_DNA"/>
</dbReference>
<reference evidence="1" key="1">
    <citation type="submission" date="2020-12" db="EMBL/GenBank/DDBJ databases">
        <title>Sedimentitalea sp. nov., isolated from sand in Incheon.</title>
        <authorList>
            <person name="Kim W."/>
        </authorList>
    </citation>
    <scope>NUCLEOTIDE SEQUENCE</scope>
    <source>
        <strain evidence="1">CAU 1593</strain>
    </source>
</reference>
<keyword evidence="2" id="KW-1185">Reference proteome</keyword>
<dbReference type="RefSeq" id="WP_199022986.1">
    <property type="nucleotide sequence ID" value="NZ_JAELVR010000001.1"/>
</dbReference>
<protein>
    <submittedName>
        <fullName evidence="1">Uncharacterized protein</fullName>
    </submittedName>
</protein>
<sequence>MQTLLKTATLVGLLGGLAACGETTTEQALYGGGAGFLGAAALDTNVVAGAAAGAAANVLYCDQNPGKCN</sequence>
<dbReference type="AlphaFoldDB" id="A0A8J7J0P9"/>
<comment type="caution">
    <text evidence="1">The sequence shown here is derived from an EMBL/GenBank/DDBJ whole genome shotgun (WGS) entry which is preliminary data.</text>
</comment>
<organism evidence="1 2">
    <name type="scientific">Sedimentitalea arenosa</name>
    <dbReference type="NCBI Taxonomy" id="2798803"/>
    <lineage>
        <taxon>Bacteria</taxon>
        <taxon>Pseudomonadati</taxon>
        <taxon>Pseudomonadota</taxon>
        <taxon>Alphaproteobacteria</taxon>
        <taxon>Rhodobacterales</taxon>
        <taxon>Paracoccaceae</taxon>
        <taxon>Sedimentitalea</taxon>
    </lineage>
</organism>
<accession>A0A8J7J0P9</accession>
<name>A0A8J7J0P9_9RHOB</name>
<proteinExistence type="predicted"/>
<evidence type="ECO:0000313" key="2">
    <source>
        <dbReference type="Proteomes" id="UP000619079"/>
    </source>
</evidence>
<dbReference type="Proteomes" id="UP000619079">
    <property type="component" value="Unassembled WGS sequence"/>
</dbReference>